<dbReference type="CDD" id="cd07043">
    <property type="entry name" value="STAS_anti-anti-sigma_factors"/>
    <property type="match status" value="1"/>
</dbReference>
<protein>
    <submittedName>
        <fullName evidence="2">Anti-anti-sigma factor</fullName>
    </submittedName>
</protein>
<dbReference type="SUPFAM" id="SSF52091">
    <property type="entry name" value="SpoIIaa-like"/>
    <property type="match status" value="1"/>
</dbReference>
<dbReference type="InterPro" id="IPR002645">
    <property type="entry name" value="STAS_dom"/>
</dbReference>
<dbReference type="HOGENOM" id="CLU_115403_3_1_11"/>
<feature type="domain" description="STAS" evidence="1">
    <location>
        <begin position="1"/>
        <end position="108"/>
    </location>
</feature>
<dbReference type="GO" id="GO:0043856">
    <property type="term" value="F:anti-sigma factor antagonist activity"/>
    <property type="evidence" value="ECO:0007669"/>
    <property type="project" value="TreeGrafter"/>
</dbReference>
<organism evidence="2 3">
    <name type="scientific">Nocardia brasiliensis (strain ATCC 700358 / HUJEG-1)</name>
    <dbReference type="NCBI Taxonomy" id="1133849"/>
    <lineage>
        <taxon>Bacteria</taxon>
        <taxon>Bacillati</taxon>
        <taxon>Actinomycetota</taxon>
        <taxon>Actinomycetes</taxon>
        <taxon>Mycobacteriales</taxon>
        <taxon>Nocardiaceae</taxon>
        <taxon>Nocardia</taxon>
    </lineage>
</organism>
<gene>
    <name evidence="2" type="ORF">O3I_019105</name>
</gene>
<reference evidence="2 3" key="1">
    <citation type="journal article" date="2012" name="J. Bacteriol.">
        <title>Complete genome sequence of Nocardia brasiliensis HUJEG-1.</title>
        <authorList>
            <person name="Vera-Cabrera L."/>
            <person name="Ortiz-Lopez R."/>
            <person name="Elizondo-Gonzalez R."/>
            <person name="Perez-Maya A.A."/>
            <person name="Ocampo-Candiani J."/>
        </authorList>
    </citation>
    <scope>NUCLEOTIDE SEQUENCE [LARGE SCALE GENOMIC DNA]</scope>
    <source>
        <strain evidence="3">ATCC 700358</strain>
    </source>
</reference>
<dbReference type="Pfam" id="PF01740">
    <property type="entry name" value="STAS"/>
    <property type="match status" value="1"/>
</dbReference>
<dbReference type="Gene3D" id="3.30.750.24">
    <property type="entry name" value="STAS domain"/>
    <property type="match status" value="1"/>
</dbReference>
<keyword evidence="3" id="KW-1185">Reference proteome</keyword>
<accession>K0EY72</accession>
<evidence type="ECO:0000313" key="2">
    <source>
        <dbReference type="EMBL" id="AFU01780.1"/>
    </source>
</evidence>
<sequence>MRIRVDALPGVRVLAVIGELDLATAPLLHQVVRAGEHFPATVVDTSRIAFLGFAGVDVLILAAERAEDGDRKFAAVVSSRPTQRAFDLSGAAAWIRCYPRLGSALDAVSES</sequence>
<dbReference type="KEGG" id="nbr:O3I_019105"/>
<evidence type="ECO:0000313" key="3">
    <source>
        <dbReference type="Proteomes" id="UP000006304"/>
    </source>
</evidence>
<dbReference type="STRING" id="1133849.O3I_019105"/>
<dbReference type="InterPro" id="IPR036513">
    <property type="entry name" value="STAS_dom_sf"/>
</dbReference>
<proteinExistence type="predicted"/>
<dbReference type="AlphaFoldDB" id="K0EY72"/>
<dbReference type="EMBL" id="CP003876">
    <property type="protein sequence ID" value="AFU01780.1"/>
    <property type="molecule type" value="Genomic_DNA"/>
</dbReference>
<evidence type="ECO:0000259" key="1">
    <source>
        <dbReference type="PROSITE" id="PS50801"/>
    </source>
</evidence>
<dbReference type="PANTHER" id="PTHR33495:SF2">
    <property type="entry name" value="ANTI-SIGMA FACTOR ANTAGONIST TM_1081-RELATED"/>
    <property type="match status" value="1"/>
</dbReference>
<dbReference type="Proteomes" id="UP000006304">
    <property type="component" value="Chromosome"/>
</dbReference>
<dbReference type="PROSITE" id="PS50801">
    <property type="entry name" value="STAS"/>
    <property type="match status" value="1"/>
</dbReference>
<name>K0EY72_NOCB7</name>
<dbReference type="PANTHER" id="PTHR33495">
    <property type="entry name" value="ANTI-SIGMA FACTOR ANTAGONIST TM_1081-RELATED-RELATED"/>
    <property type="match status" value="1"/>
</dbReference>
<dbReference type="eggNOG" id="COG1366">
    <property type="taxonomic scope" value="Bacteria"/>
</dbReference>